<dbReference type="AlphaFoldDB" id="A0A5J4TIB1"/>
<evidence type="ECO:0000313" key="2">
    <source>
        <dbReference type="EMBL" id="KAA6358114.1"/>
    </source>
</evidence>
<feature type="non-terminal residue" evidence="2">
    <location>
        <position position="1"/>
    </location>
</feature>
<comment type="caution">
    <text evidence="2">The sequence shown here is derived from an EMBL/GenBank/DDBJ whole genome shotgun (WGS) entry which is preliminary data.</text>
</comment>
<dbReference type="Proteomes" id="UP000324800">
    <property type="component" value="Unassembled WGS sequence"/>
</dbReference>
<feature type="chain" id="PRO_5023932699" description="EAL domain-containing protein" evidence="1">
    <location>
        <begin position="24"/>
        <end position="85"/>
    </location>
</feature>
<name>A0A5J4TIB1_9EUKA</name>
<keyword evidence="1" id="KW-0732">Signal</keyword>
<protein>
    <recommendedName>
        <fullName evidence="4">EAL domain-containing protein</fullName>
    </recommendedName>
</protein>
<gene>
    <name evidence="2" type="ORF">EZS28_046359</name>
</gene>
<accession>A0A5J4TIB1</accession>
<evidence type="ECO:0000313" key="3">
    <source>
        <dbReference type="Proteomes" id="UP000324800"/>
    </source>
</evidence>
<feature type="signal peptide" evidence="1">
    <location>
        <begin position="1"/>
        <end position="23"/>
    </location>
</feature>
<reference evidence="2 3" key="1">
    <citation type="submission" date="2019-03" db="EMBL/GenBank/DDBJ databases">
        <title>Single cell metagenomics reveals metabolic interactions within the superorganism composed of flagellate Streblomastix strix and complex community of Bacteroidetes bacteria on its surface.</title>
        <authorList>
            <person name="Treitli S.C."/>
            <person name="Kolisko M."/>
            <person name="Husnik F."/>
            <person name="Keeling P."/>
            <person name="Hampl V."/>
        </authorList>
    </citation>
    <scope>NUCLEOTIDE SEQUENCE [LARGE SCALE GENOMIC DNA]</scope>
    <source>
        <strain evidence="2">ST1C</strain>
    </source>
</reference>
<sequence>IIPIFIKFGLLDVVLRLVTTAEGLQSLALLIPILEDIKLNGECIMSIQISQSVNNEKKLMFIMKSVMAVNGFRLAMEDFGVYVRN</sequence>
<evidence type="ECO:0008006" key="4">
    <source>
        <dbReference type="Google" id="ProtNLM"/>
    </source>
</evidence>
<proteinExistence type="predicted"/>
<evidence type="ECO:0000256" key="1">
    <source>
        <dbReference type="SAM" id="SignalP"/>
    </source>
</evidence>
<organism evidence="2 3">
    <name type="scientific">Streblomastix strix</name>
    <dbReference type="NCBI Taxonomy" id="222440"/>
    <lineage>
        <taxon>Eukaryota</taxon>
        <taxon>Metamonada</taxon>
        <taxon>Preaxostyla</taxon>
        <taxon>Oxymonadida</taxon>
        <taxon>Streblomastigidae</taxon>
        <taxon>Streblomastix</taxon>
    </lineage>
</organism>
<dbReference type="EMBL" id="SNRW01030357">
    <property type="protein sequence ID" value="KAA6358114.1"/>
    <property type="molecule type" value="Genomic_DNA"/>
</dbReference>